<comment type="caution">
    <text evidence="3">The sequence shown here is derived from an EMBL/GenBank/DDBJ whole genome shotgun (WGS) entry which is preliminary data.</text>
</comment>
<evidence type="ECO:0000313" key="3">
    <source>
        <dbReference type="EMBL" id="ORY28736.1"/>
    </source>
</evidence>
<evidence type="ECO:0000259" key="2">
    <source>
        <dbReference type="Pfam" id="PF01369"/>
    </source>
</evidence>
<dbReference type="Proteomes" id="UP000193642">
    <property type="component" value="Unassembled WGS sequence"/>
</dbReference>
<dbReference type="GO" id="GO:0005085">
    <property type="term" value="F:guanyl-nucleotide exchange factor activity"/>
    <property type="evidence" value="ECO:0007669"/>
    <property type="project" value="InterPro"/>
</dbReference>
<dbReference type="InterPro" id="IPR000904">
    <property type="entry name" value="Sec7_dom"/>
</dbReference>
<accession>A0A1Y2B1X2</accession>
<dbReference type="Pfam" id="PF01369">
    <property type="entry name" value="Sec7"/>
    <property type="match status" value="1"/>
</dbReference>
<dbReference type="Gene3D" id="1.10.1000.11">
    <property type="entry name" value="Arf Nucleotide-binding Site Opener,domain 2"/>
    <property type="match status" value="1"/>
</dbReference>
<protein>
    <recommendedName>
        <fullName evidence="2">SEC7 domain-containing protein</fullName>
    </recommendedName>
</protein>
<dbReference type="GO" id="GO:0032012">
    <property type="term" value="P:regulation of ARF protein signal transduction"/>
    <property type="evidence" value="ECO:0007669"/>
    <property type="project" value="InterPro"/>
</dbReference>
<evidence type="ECO:0000256" key="1">
    <source>
        <dbReference type="SAM" id="MobiDB-lite"/>
    </source>
</evidence>
<dbReference type="AlphaFoldDB" id="A0A1Y2B1X2"/>
<dbReference type="SUPFAM" id="SSF48425">
    <property type="entry name" value="Sec7 domain"/>
    <property type="match status" value="1"/>
</dbReference>
<reference evidence="3 4" key="1">
    <citation type="submission" date="2016-07" db="EMBL/GenBank/DDBJ databases">
        <title>Pervasive Adenine N6-methylation of Active Genes in Fungi.</title>
        <authorList>
            <consortium name="DOE Joint Genome Institute"/>
            <person name="Mondo S.J."/>
            <person name="Dannebaum R.O."/>
            <person name="Kuo R.C."/>
            <person name="Labutti K."/>
            <person name="Haridas S."/>
            <person name="Kuo A."/>
            <person name="Salamov A."/>
            <person name="Ahrendt S.R."/>
            <person name="Lipzen A."/>
            <person name="Sullivan W."/>
            <person name="Andreopoulos W.B."/>
            <person name="Clum A."/>
            <person name="Lindquist E."/>
            <person name="Daum C."/>
            <person name="Ramamoorthy G.K."/>
            <person name="Gryganskyi A."/>
            <person name="Culley D."/>
            <person name="Magnuson J.K."/>
            <person name="James T.Y."/>
            <person name="O'Malley M.A."/>
            <person name="Stajich J.E."/>
            <person name="Spatafora J.W."/>
            <person name="Visel A."/>
            <person name="Grigoriev I.V."/>
        </authorList>
    </citation>
    <scope>NUCLEOTIDE SEQUENCE [LARGE SCALE GENOMIC DNA]</scope>
    <source>
        <strain evidence="3 4">JEL800</strain>
    </source>
</reference>
<keyword evidence="4" id="KW-1185">Reference proteome</keyword>
<name>A0A1Y2B1X2_9FUNG</name>
<sequence>MVFSIVLLNTDLTSANVKTKMSVKAFVVNTMGFVDSILAPERRSIDNDKRDSSTTSLPPPSSFTPSTPPSLPTPSTPPTPPSSGYAVRTTSPSASPAIESLTLGPSLMNASEDAWRRDLESVLKVKTLFFQPPPPSLSLKNQPNY</sequence>
<feature type="region of interest" description="Disordered" evidence="1">
    <location>
        <begin position="40"/>
        <end position="99"/>
    </location>
</feature>
<dbReference type="EMBL" id="MCGO01000092">
    <property type="protein sequence ID" value="ORY28736.1"/>
    <property type="molecule type" value="Genomic_DNA"/>
</dbReference>
<proteinExistence type="predicted"/>
<organism evidence="3 4">
    <name type="scientific">Rhizoclosmatium globosum</name>
    <dbReference type="NCBI Taxonomy" id="329046"/>
    <lineage>
        <taxon>Eukaryota</taxon>
        <taxon>Fungi</taxon>
        <taxon>Fungi incertae sedis</taxon>
        <taxon>Chytridiomycota</taxon>
        <taxon>Chytridiomycota incertae sedis</taxon>
        <taxon>Chytridiomycetes</taxon>
        <taxon>Chytridiales</taxon>
        <taxon>Chytriomycetaceae</taxon>
        <taxon>Rhizoclosmatium</taxon>
    </lineage>
</organism>
<feature type="compositionally biased region" description="Basic and acidic residues" evidence="1">
    <location>
        <begin position="40"/>
        <end position="52"/>
    </location>
</feature>
<evidence type="ECO:0000313" key="4">
    <source>
        <dbReference type="Proteomes" id="UP000193642"/>
    </source>
</evidence>
<gene>
    <name evidence="3" type="ORF">BCR33DRAFT_591136</name>
</gene>
<feature type="domain" description="SEC7" evidence="2">
    <location>
        <begin position="1"/>
        <end position="35"/>
    </location>
</feature>
<dbReference type="InterPro" id="IPR023394">
    <property type="entry name" value="Sec7_C_sf"/>
</dbReference>
<feature type="compositionally biased region" description="Pro residues" evidence="1">
    <location>
        <begin position="57"/>
        <end position="81"/>
    </location>
</feature>
<dbReference type="InterPro" id="IPR035999">
    <property type="entry name" value="Sec7_dom_sf"/>
</dbReference>